<keyword evidence="2" id="KW-1185">Reference proteome</keyword>
<reference evidence="1 2" key="1">
    <citation type="submission" date="2020-08" db="EMBL/GenBank/DDBJ databases">
        <title>Sequencing the genomes of 1000 actinobacteria strains.</title>
        <authorList>
            <person name="Klenk H.-P."/>
        </authorList>
    </citation>
    <scope>NUCLEOTIDE SEQUENCE [LARGE SCALE GENOMIC DNA]</scope>
    <source>
        <strain evidence="1 2">DSM 45486</strain>
    </source>
</reference>
<sequence>MKLFELLDKTNLDVLDHLEREVSVPVVDGLHAQGDVLVLPFDLVSSVVRIDVHALLADVPPEGVELVRGAAGGNPHTLTADRNAARWTASVMDPLGLAVAYVENTAPVYLVHPEHGATGIAPGRWLVRRQREHVAVRRRTSFSSGWSGSVLVAD</sequence>
<proteinExistence type="predicted"/>
<evidence type="ECO:0000313" key="1">
    <source>
        <dbReference type="EMBL" id="MBB5802055.1"/>
    </source>
</evidence>
<gene>
    <name evidence="1" type="ORF">F4560_001823</name>
</gene>
<evidence type="ECO:0000313" key="2">
    <source>
        <dbReference type="Proteomes" id="UP000552097"/>
    </source>
</evidence>
<accession>A0A7W9HH14</accession>
<name>A0A7W9HH14_9PSEU</name>
<comment type="caution">
    <text evidence="1">The sequence shown here is derived from an EMBL/GenBank/DDBJ whole genome shotgun (WGS) entry which is preliminary data.</text>
</comment>
<dbReference type="Proteomes" id="UP000552097">
    <property type="component" value="Unassembled WGS sequence"/>
</dbReference>
<organism evidence="1 2">
    <name type="scientific">Saccharothrix ecbatanensis</name>
    <dbReference type="NCBI Taxonomy" id="1105145"/>
    <lineage>
        <taxon>Bacteria</taxon>
        <taxon>Bacillati</taxon>
        <taxon>Actinomycetota</taxon>
        <taxon>Actinomycetes</taxon>
        <taxon>Pseudonocardiales</taxon>
        <taxon>Pseudonocardiaceae</taxon>
        <taxon>Saccharothrix</taxon>
    </lineage>
</organism>
<protein>
    <submittedName>
        <fullName evidence="1">Uncharacterized protein</fullName>
    </submittedName>
</protein>
<dbReference type="EMBL" id="JACHMO010000001">
    <property type="protein sequence ID" value="MBB5802055.1"/>
    <property type="molecule type" value="Genomic_DNA"/>
</dbReference>
<dbReference type="RefSeq" id="WP_184918530.1">
    <property type="nucleotide sequence ID" value="NZ_JACHMO010000001.1"/>
</dbReference>
<dbReference type="AlphaFoldDB" id="A0A7W9HH14"/>